<evidence type="ECO:0000313" key="2">
    <source>
        <dbReference type="Proteomes" id="UP001488805"/>
    </source>
</evidence>
<evidence type="ECO:0000313" key="1">
    <source>
        <dbReference type="EMBL" id="KAK9536760.1"/>
    </source>
</evidence>
<reference evidence="1 2" key="1">
    <citation type="journal article" date="2024" name="Genome Biol. Evol.">
        <title>Chromosome-level genome assembly of the viviparous eelpout Zoarces viviparus.</title>
        <authorList>
            <person name="Fuhrmann N."/>
            <person name="Brasseur M.V."/>
            <person name="Bakowski C.E."/>
            <person name="Podsiadlowski L."/>
            <person name="Prost S."/>
            <person name="Krehenwinkel H."/>
            <person name="Mayer C."/>
        </authorList>
    </citation>
    <scope>NUCLEOTIDE SEQUENCE [LARGE SCALE GENOMIC DNA]</scope>
    <source>
        <strain evidence="1">NO-MEL_2022_Ind0_liver</strain>
    </source>
</reference>
<protein>
    <submittedName>
        <fullName evidence="1">Uncharacterized protein</fullName>
    </submittedName>
</protein>
<sequence length="83" mass="9679">MERPEAAQLREWEWASWDRLGVWLEPSAGRDKAHDEGKRRTDRLLNFWLLNGGTQGRTFDGVRFTEEKIAFVAFRGNGSERRG</sequence>
<dbReference type="AlphaFoldDB" id="A0AAW1FRF5"/>
<proteinExistence type="predicted"/>
<organism evidence="1 2">
    <name type="scientific">Zoarces viviparus</name>
    <name type="common">Viviparous eelpout</name>
    <name type="synonym">Blennius viviparus</name>
    <dbReference type="NCBI Taxonomy" id="48416"/>
    <lineage>
        <taxon>Eukaryota</taxon>
        <taxon>Metazoa</taxon>
        <taxon>Chordata</taxon>
        <taxon>Craniata</taxon>
        <taxon>Vertebrata</taxon>
        <taxon>Euteleostomi</taxon>
        <taxon>Actinopterygii</taxon>
        <taxon>Neopterygii</taxon>
        <taxon>Teleostei</taxon>
        <taxon>Neoteleostei</taxon>
        <taxon>Acanthomorphata</taxon>
        <taxon>Eupercaria</taxon>
        <taxon>Perciformes</taxon>
        <taxon>Cottioidei</taxon>
        <taxon>Zoarcales</taxon>
        <taxon>Zoarcidae</taxon>
        <taxon>Zoarcinae</taxon>
        <taxon>Zoarces</taxon>
    </lineage>
</organism>
<dbReference type="EMBL" id="JBCEZU010000045">
    <property type="protein sequence ID" value="KAK9536760.1"/>
    <property type="molecule type" value="Genomic_DNA"/>
</dbReference>
<name>A0AAW1FRF5_ZOAVI</name>
<gene>
    <name evidence="1" type="ORF">VZT92_006522</name>
</gene>
<keyword evidence="2" id="KW-1185">Reference proteome</keyword>
<accession>A0AAW1FRF5</accession>
<comment type="caution">
    <text evidence="1">The sequence shown here is derived from an EMBL/GenBank/DDBJ whole genome shotgun (WGS) entry which is preliminary data.</text>
</comment>
<dbReference type="Proteomes" id="UP001488805">
    <property type="component" value="Unassembled WGS sequence"/>
</dbReference>